<dbReference type="InterPro" id="IPR049244">
    <property type="entry name" value="DUF6879"/>
</dbReference>
<organism evidence="2 3">
    <name type="scientific">Kitasatospora viridis</name>
    <dbReference type="NCBI Taxonomy" id="281105"/>
    <lineage>
        <taxon>Bacteria</taxon>
        <taxon>Bacillati</taxon>
        <taxon>Actinomycetota</taxon>
        <taxon>Actinomycetes</taxon>
        <taxon>Kitasatosporales</taxon>
        <taxon>Streptomycetaceae</taxon>
        <taxon>Kitasatospora</taxon>
    </lineage>
</organism>
<feature type="domain" description="DUF6879" evidence="1">
    <location>
        <begin position="6"/>
        <end position="172"/>
    </location>
</feature>
<gene>
    <name evidence="2" type="ORF">FHX73_11690</name>
</gene>
<dbReference type="OrthoDB" id="4562627at2"/>
<proteinExistence type="predicted"/>
<sequence length="173" mass="19474">MQNVPDFWSLLQSAQETAVHLELRDSYGVSDEAEEFEEFKRSGAFDDDPESEGWAAWVPLVRETVARGVVMRRARIVSEPVTDYGRFLHASTGVIVGAGEQVHWLPRRHASDIALPGNDFWLIDGRLVQFHHFTGDGDWAGHDVTEEPAVAELCVAAFEAVWRRATPHDQYTV</sequence>
<dbReference type="AlphaFoldDB" id="A0A561UC39"/>
<name>A0A561UC39_9ACTN</name>
<keyword evidence="3" id="KW-1185">Reference proteome</keyword>
<reference evidence="2 3" key="1">
    <citation type="submission" date="2019-06" db="EMBL/GenBank/DDBJ databases">
        <title>Sequencing the genomes of 1000 actinobacteria strains.</title>
        <authorList>
            <person name="Klenk H.-P."/>
        </authorList>
    </citation>
    <scope>NUCLEOTIDE SEQUENCE [LARGE SCALE GENOMIC DNA]</scope>
    <source>
        <strain evidence="2 3">DSM 44826</strain>
    </source>
</reference>
<protein>
    <recommendedName>
        <fullName evidence="1">DUF6879 domain-containing protein</fullName>
    </recommendedName>
</protein>
<dbReference type="EMBL" id="VIWT01000001">
    <property type="protein sequence ID" value="TWF96916.1"/>
    <property type="molecule type" value="Genomic_DNA"/>
</dbReference>
<evidence type="ECO:0000313" key="2">
    <source>
        <dbReference type="EMBL" id="TWF96916.1"/>
    </source>
</evidence>
<dbReference type="RefSeq" id="WP_145903207.1">
    <property type="nucleotide sequence ID" value="NZ_BAAAMZ010000042.1"/>
</dbReference>
<evidence type="ECO:0000313" key="3">
    <source>
        <dbReference type="Proteomes" id="UP000317940"/>
    </source>
</evidence>
<accession>A0A561UC39</accession>
<dbReference type="Pfam" id="PF21806">
    <property type="entry name" value="DUF6879"/>
    <property type="match status" value="1"/>
</dbReference>
<evidence type="ECO:0000259" key="1">
    <source>
        <dbReference type="Pfam" id="PF21806"/>
    </source>
</evidence>
<comment type="caution">
    <text evidence="2">The sequence shown here is derived from an EMBL/GenBank/DDBJ whole genome shotgun (WGS) entry which is preliminary data.</text>
</comment>
<dbReference type="Proteomes" id="UP000317940">
    <property type="component" value="Unassembled WGS sequence"/>
</dbReference>